<dbReference type="EMBL" id="WDER01000045">
    <property type="protein sequence ID" value="KAB6080973.1"/>
    <property type="molecule type" value="Genomic_DNA"/>
</dbReference>
<keyword evidence="9" id="KW-1185">Reference proteome</keyword>
<evidence type="ECO:0000313" key="9">
    <source>
        <dbReference type="Proteomes" id="UP000435059"/>
    </source>
</evidence>
<organism evidence="6 7">
    <name type="scientific">Bacteroides xylanisolvens</name>
    <dbReference type="NCBI Taxonomy" id="371601"/>
    <lineage>
        <taxon>Bacteria</taxon>
        <taxon>Pseudomonadati</taxon>
        <taxon>Bacteroidota</taxon>
        <taxon>Bacteroidia</taxon>
        <taxon>Bacteroidales</taxon>
        <taxon>Bacteroidaceae</taxon>
        <taxon>Bacteroides</taxon>
    </lineage>
</organism>
<evidence type="ECO:0000313" key="10">
    <source>
        <dbReference type="Proteomes" id="UP000471447"/>
    </source>
</evidence>
<evidence type="ECO:0000313" key="11">
    <source>
        <dbReference type="Proteomes" id="UP000474077"/>
    </source>
</evidence>
<reference evidence="6 7" key="1">
    <citation type="submission" date="2016-10" db="EMBL/GenBank/DDBJ databases">
        <authorList>
            <person name="de Groot N.N."/>
        </authorList>
    </citation>
    <scope>NUCLEOTIDE SEQUENCE [LARGE SCALE GENOMIC DNA]</scope>
    <source>
        <strain evidence="6 7">NLAE-zl-C202</strain>
    </source>
</reference>
<dbReference type="EMBL" id="WDES01000015">
    <property type="protein sequence ID" value="KAB6088154.1"/>
    <property type="molecule type" value="Genomic_DNA"/>
</dbReference>
<dbReference type="EMBL" id="QROC01000032">
    <property type="protein sequence ID" value="RHK91664.1"/>
    <property type="molecule type" value="Genomic_DNA"/>
</dbReference>
<dbReference type="Proteomes" id="UP000471447">
    <property type="component" value="Unassembled WGS sequence"/>
</dbReference>
<dbReference type="Proteomes" id="UP000487596">
    <property type="component" value="Unassembled WGS sequence"/>
</dbReference>
<name>A0A1I4SQS5_9BACE</name>
<evidence type="ECO:0000313" key="7">
    <source>
        <dbReference type="Proteomes" id="UP000183766"/>
    </source>
</evidence>
<evidence type="ECO:0000313" key="6">
    <source>
        <dbReference type="EMBL" id="SFM66804.1"/>
    </source>
</evidence>
<dbReference type="GeneID" id="93485267"/>
<dbReference type="Proteomes" id="UP000284417">
    <property type="component" value="Unassembled WGS sequence"/>
</dbReference>
<dbReference type="AlphaFoldDB" id="A0A1I4SQS5"/>
<dbReference type="RefSeq" id="WP_005816298.1">
    <property type="nucleotide sequence ID" value="NZ_BAABZH010000001.1"/>
</dbReference>
<reference evidence="9 10" key="3">
    <citation type="journal article" date="2019" name="Nat. Med.">
        <title>A library of human gut bacterial isolates paired with longitudinal multiomics data enables mechanistic microbiome research.</title>
        <authorList>
            <person name="Poyet M."/>
            <person name="Groussin M."/>
            <person name="Gibbons S.M."/>
            <person name="Avila-Pacheco J."/>
            <person name="Jiang X."/>
            <person name="Kearney S.M."/>
            <person name="Perrotta A.R."/>
            <person name="Berdy B."/>
            <person name="Zhao S."/>
            <person name="Lieberman T.D."/>
            <person name="Swanson P.K."/>
            <person name="Smith M."/>
            <person name="Roesemann S."/>
            <person name="Alexander J.E."/>
            <person name="Rich S.A."/>
            <person name="Livny J."/>
            <person name="Vlamakis H."/>
            <person name="Clish C."/>
            <person name="Bullock K."/>
            <person name="Deik A."/>
            <person name="Scott J."/>
            <person name="Pierce K.A."/>
            <person name="Xavier R.J."/>
            <person name="Alm E.J."/>
        </authorList>
    </citation>
    <scope>NUCLEOTIDE SEQUENCE [LARGE SCALE GENOMIC DNA]</scope>
    <source>
        <strain evidence="3 12">BIOML-A62</strain>
        <strain evidence="4 10">BIOML-A7</strain>
        <strain evidence="1 11">BIOML-A73</strain>
        <strain evidence="2 9">BIOML-A74</strain>
    </source>
</reference>
<sequence length="81" mass="9236">MGKPKKKHKKAKQLPLSKEEQIFQAARDLAAEIGISYSEALGFTLGIKDVTYGWEEDYTEEEFQALIDHAVGDTDYEHTLY</sequence>
<evidence type="ECO:0000313" key="4">
    <source>
        <dbReference type="EMBL" id="KAB6424238.1"/>
    </source>
</evidence>
<dbReference type="Proteomes" id="UP000183766">
    <property type="component" value="Unassembled WGS sequence"/>
</dbReference>
<evidence type="ECO:0000313" key="5">
    <source>
        <dbReference type="EMBL" id="RHK91664.1"/>
    </source>
</evidence>
<evidence type="ECO:0000313" key="2">
    <source>
        <dbReference type="EMBL" id="KAB6088154.1"/>
    </source>
</evidence>
<dbReference type="Proteomes" id="UP000474077">
    <property type="component" value="Unassembled WGS sequence"/>
</dbReference>
<dbReference type="EMBL" id="WDEH01000022">
    <property type="protein sequence ID" value="KAB6137281.1"/>
    <property type="molecule type" value="Genomic_DNA"/>
</dbReference>
<proteinExistence type="predicted"/>
<dbReference type="Proteomes" id="UP000435059">
    <property type="component" value="Unassembled WGS sequence"/>
</dbReference>
<dbReference type="EMBL" id="WDCG01000008">
    <property type="protein sequence ID" value="KAB6424238.1"/>
    <property type="molecule type" value="Genomic_DNA"/>
</dbReference>
<accession>A0A1I4SQS5</accession>
<evidence type="ECO:0000313" key="3">
    <source>
        <dbReference type="EMBL" id="KAB6137281.1"/>
    </source>
</evidence>
<dbReference type="EMBL" id="FOUM01000008">
    <property type="protein sequence ID" value="SFM66804.1"/>
    <property type="molecule type" value="Genomic_DNA"/>
</dbReference>
<evidence type="ECO:0000313" key="8">
    <source>
        <dbReference type="Proteomes" id="UP000284417"/>
    </source>
</evidence>
<reference evidence="5 8" key="2">
    <citation type="submission" date="2018-08" db="EMBL/GenBank/DDBJ databases">
        <title>A genome reference for cultivated species of the human gut microbiota.</title>
        <authorList>
            <person name="Zou Y."/>
            <person name="Xue W."/>
            <person name="Luo G."/>
        </authorList>
    </citation>
    <scope>NUCLEOTIDE SEQUENCE [LARGE SCALE GENOMIC DNA]</scope>
    <source>
        <strain evidence="5 8">AF39-6AC</strain>
    </source>
</reference>
<gene>
    <name evidence="5" type="ORF">DW042_19565</name>
    <name evidence="3" type="ORF">GA424_14105</name>
    <name evidence="1" type="ORF">GA560_15470</name>
    <name evidence="2" type="ORF">GA574_10470</name>
    <name evidence="4" type="ORF">GAZ26_09620</name>
    <name evidence="6" type="ORF">SAMN05216250_108121</name>
</gene>
<evidence type="ECO:0000313" key="1">
    <source>
        <dbReference type="EMBL" id="KAB6080973.1"/>
    </source>
</evidence>
<protein>
    <submittedName>
        <fullName evidence="6">Uncharacterized protein</fullName>
    </submittedName>
</protein>
<evidence type="ECO:0000313" key="12">
    <source>
        <dbReference type="Proteomes" id="UP000487596"/>
    </source>
</evidence>